<keyword evidence="1" id="KW-0560">Oxidoreductase</keyword>
<dbReference type="SUPFAM" id="SSF54373">
    <property type="entry name" value="FAD-linked reductases, C-terminal domain"/>
    <property type="match status" value="1"/>
</dbReference>
<sequence>MPIQVGIIGCGVVGAAIAYTLSQMPGVKVWVWDRRLPQAYEATGAALGVLMAVSSPKLKGRHLQLRLESLRQYEALIPRLQAQTHIEIPYNRQGILKLCFSVDELQRWQAIQGVRQRQGFGLEIWNAVQLSEFYPELMQARCLEPPMGVQGAIYSPDDRQVDPVVLTQALLVGAQRQGAQVRFETEIQAWREERGEMGEGSDRTLTHICTPQGDYALDWLIVAAGLGSVPLAAQWQHPVPMEPVLGQALQLRLPRPWRYPQPVISGNDIHLVPLNAQELWVGATVEFAANAEVPRADRQALERLYQGAIALYPDLAEAQILKTWSGHRPRPVGQAAPVIKRLSPYANVILASGHYRNGVLLAPITATKIQQFLCP</sequence>
<dbReference type="InterPro" id="IPR006076">
    <property type="entry name" value="FAD-dep_OxRdtase"/>
</dbReference>
<evidence type="ECO:0000313" key="3">
    <source>
        <dbReference type="EMBL" id="NCJ07474.1"/>
    </source>
</evidence>
<protein>
    <submittedName>
        <fullName evidence="3">FAD-dependent oxidoreductase</fullName>
    </submittedName>
</protein>
<dbReference type="Gene3D" id="3.30.9.10">
    <property type="entry name" value="D-Amino Acid Oxidase, subunit A, domain 2"/>
    <property type="match status" value="1"/>
</dbReference>
<dbReference type="Pfam" id="PF01266">
    <property type="entry name" value="DAO"/>
    <property type="match status" value="1"/>
</dbReference>
<accession>A0A8K2A803</accession>
<name>A0A8K2A803_9CYAN</name>
<keyword evidence="4" id="KW-1185">Reference proteome</keyword>
<dbReference type="AlphaFoldDB" id="A0A8K2A803"/>
<dbReference type="InterPro" id="IPR036188">
    <property type="entry name" value="FAD/NAD-bd_sf"/>
</dbReference>
<dbReference type="GO" id="GO:0016491">
    <property type="term" value="F:oxidoreductase activity"/>
    <property type="evidence" value="ECO:0007669"/>
    <property type="project" value="UniProtKB-KW"/>
</dbReference>
<feature type="domain" description="FAD dependent oxidoreductase" evidence="2">
    <location>
        <begin position="5"/>
        <end position="366"/>
    </location>
</feature>
<evidence type="ECO:0000313" key="4">
    <source>
        <dbReference type="Proteomes" id="UP000607397"/>
    </source>
</evidence>
<proteinExistence type="predicted"/>
<comment type="caution">
    <text evidence="3">The sequence shown here is derived from an EMBL/GenBank/DDBJ whole genome shotgun (WGS) entry which is preliminary data.</text>
</comment>
<reference evidence="3" key="1">
    <citation type="submission" date="2019-12" db="EMBL/GenBank/DDBJ databases">
        <title>High-Quality draft genome sequences of three cyanobacteria isolated from the limestone walls of the Old Cathedral of Coimbra.</title>
        <authorList>
            <person name="Tiago I."/>
            <person name="Soares F."/>
            <person name="Portugal A."/>
        </authorList>
    </citation>
    <scope>NUCLEOTIDE SEQUENCE [LARGE SCALE GENOMIC DNA]</scope>
    <source>
        <strain evidence="3">C</strain>
    </source>
</reference>
<evidence type="ECO:0000259" key="2">
    <source>
        <dbReference type="Pfam" id="PF01266"/>
    </source>
</evidence>
<dbReference type="Gene3D" id="3.50.50.60">
    <property type="entry name" value="FAD/NAD(P)-binding domain"/>
    <property type="match status" value="1"/>
</dbReference>
<organism evidence="3 4">
    <name type="scientific">Petrachloros mirabilis ULC683</name>
    <dbReference type="NCBI Taxonomy" id="2781853"/>
    <lineage>
        <taxon>Bacteria</taxon>
        <taxon>Bacillati</taxon>
        <taxon>Cyanobacteriota</taxon>
        <taxon>Cyanophyceae</taxon>
        <taxon>Synechococcales</taxon>
        <taxon>Petrachlorosaceae</taxon>
        <taxon>Petrachloros</taxon>
        <taxon>Petrachloros mirabilis</taxon>
    </lineage>
</organism>
<dbReference type="GO" id="GO:0005737">
    <property type="term" value="C:cytoplasm"/>
    <property type="evidence" value="ECO:0007669"/>
    <property type="project" value="TreeGrafter"/>
</dbReference>
<dbReference type="EMBL" id="WVIC01000027">
    <property type="protein sequence ID" value="NCJ07474.1"/>
    <property type="molecule type" value="Genomic_DNA"/>
</dbReference>
<dbReference type="Proteomes" id="UP000607397">
    <property type="component" value="Unassembled WGS sequence"/>
</dbReference>
<evidence type="ECO:0000256" key="1">
    <source>
        <dbReference type="ARBA" id="ARBA00023002"/>
    </source>
</evidence>
<dbReference type="PANTHER" id="PTHR13847:SF289">
    <property type="entry name" value="GLYCINE OXIDASE"/>
    <property type="match status" value="1"/>
</dbReference>
<dbReference type="SUPFAM" id="SSF51905">
    <property type="entry name" value="FAD/NAD(P)-binding domain"/>
    <property type="match status" value="1"/>
</dbReference>
<dbReference type="RefSeq" id="WP_161825953.1">
    <property type="nucleotide sequence ID" value="NZ_WVIC01000027.1"/>
</dbReference>
<dbReference type="PANTHER" id="PTHR13847">
    <property type="entry name" value="SARCOSINE DEHYDROGENASE-RELATED"/>
    <property type="match status" value="1"/>
</dbReference>
<gene>
    <name evidence="3" type="ORF">GS597_13345</name>
</gene>